<dbReference type="Proteomes" id="UP001433268">
    <property type="component" value="Unassembled WGS sequence"/>
</dbReference>
<evidence type="ECO:0000313" key="4">
    <source>
        <dbReference type="Proteomes" id="UP001433268"/>
    </source>
</evidence>
<name>A0ABR1W7I2_9PEZI</name>
<evidence type="ECO:0000256" key="1">
    <source>
        <dbReference type="SAM" id="MobiDB-lite"/>
    </source>
</evidence>
<comment type="caution">
    <text evidence="3">The sequence shown here is derived from an EMBL/GenBank/DDBJ whole genome shotgun (WGS) entry which is preliminary data.</text>
</comment>
<organism evidence="3 4">
    <name type="scientific">Apiospora hydei</name>
    <dbReference type="NCBI Taxonomy" id="1337664"/>
    <lineage>
        <taxon>Eukaryota</taxon>
        <taxon>Fungi</taxon>
        <taxon>Dikarya</taxon>
        <taxon>Ascomycota</taxon>
        <taxon>Pezizomycotina</taxon>
        <taxon>Sordariomycetes</taxon>
        <taxon>Xylariomycetidae</taxon>
        <taxon>Amphisphaeriales</taxon>
        <taxon>Apiosporaceae</taxon>
        <taxon>Apiospora</taxon>
    </lineage>
</organism>
<feature type="domain" description="Heterokaryon incompatibility" evidence="2">
    <location>
        <begin position="86"/>
        <end position="232"/>
    </location>
</feature>
<dbReference type="PANTHER" id="PTHR33112:SF1">
    <property type="entry name" value="HETEROKARYON INCOMPATIBILITY DOMAIN-CONTAINING PROTEIN"/>
    <property type="match status" value="1"/>
</dbReference>
<gene>
    <name evidence="3" type="ORF">PG997_007254</name>
</gene>
<feature type="compositionally biased region" description="Low complexity" evidence="1">
    <location>
        <begin position="567"/>
        <end position="593"/>
    </location>
</feature>
<dbReference type="InterPro" id="IPR010730">
    <property type="entry name" value="HET"/>
</dbReference>
<accession>A0ABR1W7I2</accession>
<evidence type="ECO:0000313" key="3">
    <source>
        <dbReference type="EMBL" id="KAK8079436.1"/>
    </source>
</evidence>
<proteinExistence type="predicted"/>
<keyword evidence="4" id="KW-1185">Reference proteome</keyword>
<protein>
    <recommendedName>
        <fullName evidence="2">Heterokaryon incompatibility domain-containing protein</fullName>
    </recommendedName>
</protein>
<sequence>MLYGNNLKERAIHLIEAPEGSCVEMSGRCLDKDWVDLGLLQKWNTECLQKHGQTCFNPLKIPQVYPAWLIDTYNDCLVPGDGIPDFVTLSYVWGAGKSLCTERANVEDLQQHGALTKSPISPVILHAMGLIRALEERYLWADALCIVQNGGEQTAQQLLLMAKIYASAKFTIVVTDGDASTGIPGIKGISRCASPTRWFCHSLRTENWGLKKGGTLTFGRPPYHTRAWTYQEHSISQRLLVFEKGQFYWICSSAAFRESSVSHCPALHQSHRFRSPNILSGYPDLQELRSMIFGYNGRDHSFPEDALAGVTGMLEVFSRSFEGGFLYGPPVMFFHAALMWRSSDKQKARRRLHSGKDHCILQGSHLPSWSWLGWKDSTVCFDENNGTLYDSFPATIGITQWHSHVSPDTSEKRLIGPCFPSTLRNDIRDYSLESQMARGWKADAYDPNVDGPFKPAYGNTVYRHSSLPNKKFWYWFPIKDLKNDSGPATTPQHAFISCKTRRGWFRTQGFYPGELQAVDANGYCGRIHVPKAEYDAYLPPGGSYKYLTIELVAICLRKNNPCGTPGYSDTDTTSASSSSSSTGTQPSTGYGSSNYEEESYGVLWVKWMDGVAYRKGVGEIYKKAWESHDLEDVDIILG</sequence>
<dbReference type="Pfam" id="PF06985">
    <property type="entry name" value="HET"/>
    <property type="match status" value="1"/>
</dbReference>
<reference evidence="3 4" key="1">
    <citation type="submission" date="2023-01" db="EMBL/GenBank/DDBJ databases">
        <title>Analysis of 21 Apiospora genomes using comparative genomics revels a genus with tremendous synthesis potential of carbohydrate active enzymes and secondary metabolites.</title>
        <authorList>
            <person name="Sorensen T."/>
        </authorList>
    </citation>
    <scope>NUCLEOTIDE SEQUENCE [LARGE SCALE GENOMIC DNA]</scope>
    <source>
        <strain evidence="3 4">CBS 114990</strain>
    </source>
</reference>
<dbReference type="PANTHER" id="PTHR33112">
    <property type="entry name" value="DOMAIN PROTEIN, PUTATIVE-RELATED"/>
    <property type="match status" value="1"/>
</dbReference>
<feature type="region of interest" description="Disordered" evidence="1">
    <location>
        <begin position="567"/>
        <end position="594"/>
    </location>
</feature>
<dbReference type="EMBL" id="JAQQWN010000006">
    <property type="protein sequence ID" value="KAK8079436.1"/>
    <property type="molecule type" value="Genomic_DNA"/>
</dbReference>
<dbReference type="GeneID" id="92044629"/>
<evidence type="ECO:0000259" key="2">
    <source>
        <dbReference type="Pfam" id="PF06985"/>
    </source>
</evidence>
<dbReference type="RefSeq" id="XP_066666911.1">
    <property type="nucleotide sequence ID" value="XM_066811569.1"/>
</dbReference>